<dbReference type="EMBL" id="JAVRQI010000001">
    <property type="protein sequence ID" value="MDT1060323.1"/>
    <property type="molecule type" value="Genomic_DNA"/>
</dbReference>
<evidence type="ECO:0008006" key="4">
    <source>
        <dbReference type="Google" id="ProtNLM"/>
    </source>
</evidence>
<gene>
    <name evidence="2" type="ORF">RM190_00555</name>
</gene>
<accession>A0ABU3E7X5</accession>
<evidence type="ECO:0000256" key="1">
    <source>
        <dbReference type="SAM" id="MobiDB-lite"/>
    </source>
</evidence>
<evidence type="ECO:0000313" key="2">
    <source>
        <dbReference type="EMBL" id="MDT1060323.1"/>
    </source>
</evidence>
<dbReference type="RefSeq" id="WP_311757436.1">
    <property type="nucleotide sequence ID" value="NZ_JAVRQI010000001.1"/>
</dbReference>
<organism evidence="2 3">
    <name type="scientific">Paracoccus broussonetiae</name>
    <dbReference type="NCBI Taxonomy" id="3075834"/>
    <lineage>
        <taxon>Bacteria</taxon>
        <taxon>Pseudomonadati</taxon>
        <taxon>Pseudomonadota</taxon>
        <taxon>Alphaproteobacteria</taxon>
        <taxon>Rhodobacterales</taxon>
        <taxon>Paracoccaceae</taxon>
        <taxon>Paracoccus</taxon>
    </lineage>
</organism>
<evidence type="ECO:0000313" key="3">
    <source>
        <dbReference type="Proteomes" id="UP001251085"/>
    </source>
</evidence>
<protein>
    <recommendedName>
        <fullName evidence="4">Phage tail assembly protein</fullName>
    </recommendedName>
</protein>
<reference evidence="3" key="1">
    <citation type="submission" date="2023-07" db="EMBL/GenBank/DDBJ databases">
        <title>Characterization of two Paracoccaceae strains isolated from Phycosphere and proposal of Xinfangfangia lacusdiani sp. nov.</title>
        <authorList>
            <person name="Deng Y."/>
            <person name="Zhang Y.Q."/>
        </authorList>
    </citation>
    <scope>NUCLEOTIDE SEQUENCE [LARGE SCALE GENOMIC DNA]</scope>
    <source>
        <strain evidence="3">CPCC 101403</strain>
    </source>
</reference>
<name>A0ABU3E7X5_9RHOB</name>
<feature type="region of interest" description="Disordered" evidence="1">
    <location>
        <begin position="84"/>
        <end position="104"/>
    </location>
</feature>
<sequence>MNDPFSLETETLNIGGHDVVVSMIAARDMLAMQRATSDDRIFALLAAAVTLDGRKVSPEEVALWPMATVNQILPAALRLNGLEAATEADADEPEDTASGNEEAA</sequence>
<keyword evidence="3" id="KW-1185">Reference proteome</keyword>
<comment type="caution">
    <text evidence="2">The sequence shown here is derived from an EMBL/GenBank/DDBJ whole genome shotgun (WGS) entry which is preliminary data.</text>
</comment>
<dbReference type="Proteomes" id="UP001251085">
    <property type="component" value="Unassembled WGS sequence"/>
</dbReference>
<feature type="compositionally biased region" description="Acidic residues" evidence="1">
    <location>
        <begin position="86"/>
        <end position="95"/>
    </location>
</feature>
<proteinExistence type="predicted"/>